<evidence type="ECO:0000313" key="11">
    <source>
        <dbReference type="Proteomes" id="UP000075225"/>
    </source>
</evidence>
<dbReference type="PANTHER" id="PTHR45866">
    <property type="entry name" value="DNA GYRASE/TOPOISOMERASE SUBUNIT B"/>
    <property type="match status" value="1"/>
</dbReference>
<protein>
    <recommendedName>
        <fullName evidence="3">DNA topoisomerase (ATP-hydrolyzing)</fullName>
        <ecNumber evidence="3">5.6.2.2</ecNumber>
    </recommendedName>
</protein>
<gene>
    <name evidence="10" type="ORF">TGPRC2_363110</name>
</gene>
<evidence type="ECO:0000313" key="10">
    <source>
        <dbReference type="EMBL" id="KYK63356.1"/>
    </source>
</evidence>
<dbReference type="GO" id="GO:0006265">
    <property type="term" value="P:DNA topological change"/>
    <property type="evidence" value="ECO:0007669"/>
    <property type="project" value="InterPro"/>
</dbReference>
<evidence type="ECO:0000256" key="2">
    <source>
        <dbReference type="ARBA" id="ARBA00010708"/>
    </source>
</evidence>
<keyword evidence="7" id="KW-0238">DNA-binding</keyword>
<sequence length="108" mass="12075">MREAEFEGQTKKKLGNKKVRGIVEELVTDALLNYFERHPQNLQKLLQKATAARAAAAAAKAARDFARAKQQSSSLHLTLLPGTERKNRYLKMHLVASFMELGKRPGVS</sequence>
<reference evidence="11" key="1">
    <citation type="submission" date="2016-03" db="EMBL/GenBank/DDBJ databases">
        <authorList>
            <person name="Sibley D."/>
            <person name="Venepally P."/>
            <person name="Karamycheva S."/>
            <person name="Hadjithomas M."/>
            <person name="Khan A."/>
            <person name="Brunk B."/>
            <person name="Roos D."/>
            <person name="Caler E."/>
            <person name="Lorenzi H."/>
        </authorList>
    </citation>
    <scope>NUCLEOTIDE SEQUENCE [LARGE SCALE GENOMIC DNA]</scope>
    <source>
        <strain evidence="11">TgCatPRC2</strain>
    </source>
</reference>
<dbReference type="GO" id="GO:0003677">
    <property type="term" value="F:DNA binding"/>
    <property type="evidence" value="ECO:0007669"/>
    <property type="project" value="UniProtKB-KW"/>
</dbReference>
<dbReference type="InterPro" id="IPR013506">
    <property type="entry name" value="Topo_IIA_bsu_dom2"/>
</dbReference>
<dbReference type="InterPro" id="IPR020568">
    <property type="entry name" value="Ribosomal_Su5_D2-typ_SF"/>
</dbReference>
<evidence type="ECO:0000256" key="4">
    <source>
        <dbReference type="ARBA" id="ARBA00022741"/>
    </source>
</evidence>
<evidence type="ECO:0000256" key="7">
    <source>
        <dbReference type="ARBA" id="ARBA00023125"/>
    </source>
</evidence>
<proteinExistence type="inferred from homology"/>
<evidence type="ECO:0000256" key="5">
    <source>
        <dbReference type="ARBA" id="ARBA00022840"/>
    </source>
</evidence>
<keyword evidence="4" id="KW-0547">Nucleotide-binding</keyword>
<dbReference type="Proteomes" id="UP000075225">
    <property type="component" value="Unassembled WGS sequence"/>
</dbReference>
<keyword evidence="6" id="KW-0799">Topoisomerase</keyword>
<dbReference type="EMBL" id="AHZP02002673">
    <property type="protein sequence ID" value="KYK63356.1"/>
    <property type="molecule type" value="Genomic_DNA"/>
</dbReference>
<keyword evidence="5" id="KW-0067">ATP-binding</keyword>
<dbReference type="GO" id="GO:0003918">
    <property type="term" value="F:DNA topoisomerase type II (double strand cut, ATP-hydrolyzing) activity"/>
    <property type="evidence" value="ECO:0007669"/>
    <property type="project" value="UniProtKB-EC"/>
</dbReference>
<dbReference type="Pfam" id="PF00204">
    <property type="entry name" value="DNA_gyraseB"/>
    <property type="match status" value="1"/>
</dbReference>
<evidence type="ECO:0000259" key="9">
    <source>
        <dbReference type="Pfam" id="PF00204"/>
    </source>
</evidence>
<evidence type="ECO:0000256" key="8">
    <source>
        <dbReference type="ARBA" id="ARBA00023235"/>
    </source>
</evidence>
<feature type="domain" description="DNA topoisomerase type IIA subunit B" evidence="9">
    <location>
        <begin position="2"/>
        <end position="64"/>
    </location>
</feature>
<dbReference type="Gene3D" id="3.30.230.10">
    <property type="match status" value="1"/>
</dbReference>
<evidence type="ECO:0000256" key="6">
    <source>
        <dbReference type="ARBA" id="ARBA00023029"/>
    </source>
</evidence>
<dbReference type="PANTHER" id="PTHR45866:SF1">
    <property type="entry name" value="DNA GYRASE SUBUNIT B, MITOCHONDRIAL"/>
    <property type="match status" value="1"/>
</dbReference>
<comment type="similarity">
    <text evidence="2">Belongs to the type II topoisomerase GyrB family.</text>
</comment>
<evidence type="ECO:0000256" key="3">
    <source>
        <dbReference type="ARBA" id="ARBA00012895"/>
    </source>
</evidence>
<dbReference type="GO" id="GO:0005524">
    <property type="term" value="F:ATP binding"/>
    <property type="evidence" value="ECO:0007669"/>
    <property type="project" value="UniProtKB-KW"/>
</dbReference>
<dbReference type="VEuPathDB" id="ToxoDB:TGPRC2_363110"/>
<accession>A0A151H1X2</accession>
<dbReference type="InterPro" id="IPR014721">
    <property type="entry name" value="Ribsml_uS5_D2-typ_fold_subgr"/>
</dbReference>
<organism evidence="10 11">
    <name type="scientific">Toxoplasma gondii TgCatPRC2</name>
    <dbReference type="NCBI Taxonomy" id="1130821"/>
    <lineage>
        <taxon>Eukaryota</taxon>
        <taxon>Sar</taxon>
        <taxon>Alveolata</taxon>
        <taxon>Apicomplexa</taxon>
        <taxon>Conoidasida</taxon>
        <taxon>Coccidia</taxon>
        <taxon>Eucoccidiorida</taxon>
        <taxon>Eimeriorina</taxon>
        <taxon>Sarcocystidae</taxon>
        <taxon>Toxoplasma</taxon>
    </lineage>
</organism>
<evidence type="ECO:0000256" key="1">
    <source>
        <dbReference type="ARBA" id="ARBA00000185"/>
    </source>
</evidence>
<dbReference type="EC" id="5.6.2.2" evidence="3"/>
<name>A0A151H1X2_TOXGO</name>
<comment type="caution">
    <text evidence="10">The sequence shown here is derived from an EMBL/GenBank/DDBJ whole genome shotgun (WGS) entry which is preliminary data.</text>
</comment>
<comment type="catalytic activity">
    <reaction evidence="1">
        <text>ATP-dependent breakage, passage and rejoining of double-stranded DNA.</text>
        <dbReference type="EC" id="5.6.2.2"/>
    </reaction>
</comment>
<dbReference type="AlphaFoldDB" id="A0A151H1X2"/>
<dbReference type="SUPFAM" id="SSF54211">
    <property type="entry name" value="Ribosomal protein S5 domain 2-like"/>
    <property type="match status" value="1"/>
</dbReference>
<keyword evidence="8" id="KW-0413">Isomerase</keyword>